<keyword evidence="2" id="KW-1185">Reference proteome</keyword>
<dbReference type="EMBL" id="BSRI01000001">
    <property type="protein sequence ID" value="GLV53304.1"/>
    <property type="molecule type" value="Genomic_DNA"/>
</dbReference>
<dbReference type="InterPro" id="IPR032710">
    <property type="entry name" value="NTF2-like_dom_sf"/>
</dbReference>
<protein>
    <recommendedName>
        <fullName evidence="3">Ester cyclase</fullName>
    </recommendedName>
</protein>
<dbReference type="InterPro" id="IPR009959">
    <property type="entry name" value="Cyclase_SnoaL-like"/>
</dbReference>
<organism evidence="1 2">
    <name type="scientific">Dictyobacter halimunensis</name>
    <dbReference type="NCBI Taxonomy" id="3026934"/>
    <lineage>
        <taxon>Bacteria</taxon>
        <taxon>Bacillati</taxon>
        <taxon>Chloroflexota</taxon>
        <taxon>Ktedonobacteria</taxon>
        <taxon>Ktedonobacterales</taxon>
        <taxon>Dictyobacteraceae</taxon>
        <taxon>Dictyobacter</taxon>
    </lineage>
</organism>
<evidence type="ECO:0000313" key="2">
    <source>
        <dbReference type="Proteomes" id="UP001344906"/>
    </source>
</evidence>
<proteinExistence type="predicted"/>
<dbReference type="PANTHER" id="PTHR38436">
    <property type="entry name" value="POLYKETIDE CYCLASE SNOAL-LIKE DOMAIN"/>
    <property type="match status" value="1"/>
</dbReference>
<comment type="caution">
    <text evidence="1">The sequence shown here is derived from an EMBL/GenBank/DDBJ whole genome shotgun (WGS) entry which is preliminary data.</text>
</comment>
<dbReference type="RefSeq" id="WP_338246806.1">
    <property type="nucleotide sequence ID" value="NZ_BSRI01000001.1"/>
</dbReference>
<evidence type="ECO:0000313" key="1">
    <source>
        <dbReference type="EMBL" id="GLV53304.1"/>
    </source>
</evidence>
<evidence type="ECO:0008006" key="3">
    <source>
        <dbReference type="Google" id="ProtNLM"/>
    </source>
</evidence>
<dbReference type="Gene3D" id="3.10.450.50">
    <property type="match status" value="1"/>
</dbReference>
<sequence length="142" mass="15799">MSAEESKALAQGYFERLINVHNVAVVDELFDSTIRFHDPAIPGGSVCGLEAVKLFFHTFFAAFPDVQFTIEDLLAEDDKVSARFTWRGTQRGTILGIVATHKVVTVPGTNIFHMANNKIAEVRVCMDTLLFVKQLIELPQFG</sequence>
<dbReference type="SUPFAM" id="SSF54427">
    <property type="entry name" value="NTF2-like"/>
    <property type="match status" value="1"/>
</dbReference>
<dbReference type="Proteomes" id="UP001344906">
    <property type="component" value="Unassembled WGS sequence"/>
</dbReference>
<name>A0ABQ6FIB8_9CHLR</name>
<accession>A0ABQ6FIB8</accession>
<gene>
    <name evidence="1" type="ORF">KDH_01590</name>
</gene>
<reference evidence="1 2" key="1">
    <citation type="submission" date="2023-02" db="EMBL/GenBank/DDBJ databases">
        <title>Dictyobacter halimunensis sp. nov., a new member of the class Ktedonobacteria from forest soil in a geothermal area.</title>
        <authorList>
            <person name="Rachmania M.K."/>
            <person name="Ningsih F."/>
            <person name="Sakai Y."/>
            <person name="Yabe S."/>
            <person name="Yokota A."/>
            <person name="Sjamsuridzal W."/>
        </authorList>
    </citation>
    <scope>NUCLEOTIDE SEQUENCE [LARGE SCALE GENOMIC DNA]</scope>
    <source>
        <strain evidence="1 2">S3.2.2.5</strain>
    </source>
</reference>
<dbReference type="PANTHER" id="PTHR38436:SF1">
    <property type="entry name" value="ESTER CYCLASE"/>
    <property type="match status" value="1"/>
</dbReference>
<dbReference type="Pfam" id="PF07366">
    <property type="entry name" value="SnoaL"/>
    <property type="match status" value="1"/>
</dbReference>